<accession>A0A3S5DH04</accession>
<evidence type="ECO:0000313" key="3">
    <source>
        <dbReference type="Proteomes" id="UP000282433"/>
    </source>
</evidence>
<name>A0A3S5DH04_KLEPN</name>
<dbReference type="GO" id="GO:0016757">
    <property type="term" value="F:glycosyltransferase activity"/>
    <property type="evidence" value="ECO:0007669"/>
    <property type="project" value="UniProtKB-KW"/>
</dbReference>
<dbReference type="EMBL" id="LR134162">
    <property type="protein sequence ID" value="VEA99952.1"/>
    <property type="molecule type" value="Genomic_DNA"/>
</dbReference>
<keyword evidence="2" id="KW-0315">Glutamine amidotransferase</keyword>
<keyword evidence="2" id="KW-0456">Lyase</keyword>
<reference evidence="2 3" key="1">
    <citation type="submission" date="2018-12" db="EMBL/GenBank/DDBJ databases">
        <authorList>
            <consortium name="Pathogen Informatics"/>
        </authorList>
    </citation>
    <scope>NUCLEOTIDE SEQUENCE [LARGE SCALE GENOMIC DNA]</scope>
    <source>
        <strain evidence="2 3">NCTC13635</strain>
    </source>
</reference>
<dbReference type="Proteomes" id="UP000282433">
    <property type="component" value="Chromosome"/>
</dbReference>
<keyword evidence="2" id="KW-0808">Transferase</keyword>
<dbReference type="InterPro" id="IPR017926">
    <property type="entry name" value="GATASE"/>
</dbReference>
<dbReference type="Pfam" id="PF00117">
    <property type="entry name" value="GATase"/>
    <property type="match status" value="1"/>
</dbReference>
<evidence type="ECO:0000313" key="2">
    <source>
        <dbReference type="EMBL" id="VEA99952.1"/>
    </source>
</evidence>
<dbReference type="InterPro" id="IPR029062">
    <property type="entry name" value="Class_I_gatase-like"/>
</dbReference>
<dbReference type="EC" id="4.1.3.27" evidence="2"/>
<protein>
    <submittedName>
        <fullName evidence="2">Bifunctional glutamine amidotransferase/anthranilate phosphoribosyltransferase</fullName>
        <ecNumber evidence="2">4.1.3.27</ecNumber>
    </submittedName>
</protein>
<organism evidence="2 3">
    <name type="scientific">Klebsiella pneumoniae</name>
    <dbReference type="NCBI Taxonomy" id="573"/>
    <lineage>
        <taxon>Bacteria</taxon>
        <taxon>Pseudomonadati</taxon>
        <taxon>Pseudomonadota</taxon>
        <taxon>Gammaproteobacteria</taxon>
        <taxon>Enterobacterales</taxon>
        <taxon>Enterobacteriaceae</taxon>
        <taxon>Klebsiella/Raoultella group</taxon>
        <taxon>Klebsiella</taxon>
        <taxon>Klebsiella pneumoniae complex</taxon>
    </lineage>
</organism>
<feature type="domain" description="Glutamine amidotransferase" evidence="1">
    <location>
        <begin position="30"/>
        <end position="85"/>
    </location>
</feature>
<keyword evidence="2" id="KW-0328">Glycosyltransferase</keyword>
<dbReference type="Gene3D" id="3.40.50.880">
    <property type="match status" value="1"/>
</dbReference>
<dbReference type="AlphaFoldDB" id="A0A3S5DH04"/>
<evidence type="ECO:0000259" key="1">
    <source>
        <dbReference type="Pfam" id="PF00117"/>
    </source>
</evidence>
<sequence length="95" mass="10625">MRTRNKARAVLRAIAQAHHAKEIFLMADILLLDNIDSFTYNLADQLRANGHNVVIYRNSVPAQALIERLGTMDNPVLMLSPGRVRRAKPAACRSC</sequence>
<dbReference type="GO" id="GO:0004049">
    <property type="term" value="F:anthranilate synthase activity"/>
    <property type="evidence" value="ECO:0007669"/>
    <property type="project" value="UniProtKB-EC"/>
</dbReference>
<proteinExistence type="predicted"/>
<gene>
    <name evidence="2" type="primary">trpD_1</name>
    <name evidence="2" type="ORF">NCTC13635_00937</name>
</gene>
<dbReference type="SUPFAM" id="SSF52317">
    <property type="entry name" value="Class I glutamine amidotransferase-like"/>
    <property type="match status" value="1"/>
</dbReference>